<keyword evidence="2" id="KW-1185">Reference proteome</keyword>
<sequence length="132" mass="14685">MGSWDSTRQLPAIGHGLEQVLGGWRGTTRCLPREWSLRVRMVGRRQVTRTLPLKHRVRVLLVEEQTAFLQLSWKHLGFKSLSSADPGVSRAGVREALPSLAVRRLLCDMAGSVSKLTSPVLGLIFAMTFGYD</sequence>
<organism evidence="1 2">
    <name type="scientific">Portunus trituberculatus</name>
    <name type="common">Swimming crab</name>
    <name type="synonym">Neptunus trituberculatus</name>
    <dbReference type="NCBI Taxonomy" id="210409"/>
    <lineage>
        <taxon>Eukaryota</taxon>
        <taxon>Metazoa</taxon>
        <taxon>Ecdysozoa</taxon>
        <taxon>Arthropoda</taxon>
        <taxon>Crustacea</taxon>
        <taxon>Multicrustacea</taxon>
        <taxon>Malacostraca</taxon>
        <taxon>Eumalacostraca</taxon>
        <taxon>Eucarida</taxon>
        <taxon>Decapoda</taxon>
        <taxon>Pleocyemata</taxon>
        <taxon>Brachyura</taxon>
        <taxon>Eubrachyura</taxon>
        <taxon>Portunoidea</taxon>
        <taxon>Portunidae</taxon>
        <taxon>Portuninae</taxon>
        <taxon>Portunus</taxon>
    </lineage>
</organism>
<name>A0A5B7DGT5_PORTR</name>
<protein>
    <submittedName>
        <fullName evidence="1">Uncharacterized protein</fullName>
    </submittedName>
</protein>
<dbReference type="AlphaFoldDB" id="A0A5B7DGT5"/>
<reference evidence="1 2" key="1">
    <citation type="submission" date="2019-05" db="EMBL/GenBank/DDBJ databases">
        <title>Another draft genome of Portunus trituberculatus and its Hox gene families provides insights of decapod evolution.</title>
        <authorList>
            <person name="Jeong J.-H."/>
            <person name="Song I."/>
            <person name="Kim S."/>
            <person name="Choi T."/>
            <person name="Kim D."/>
            <person name="Ryu S."/>
            <person name="Kim W."/>
        </authorList>
    </citation>
    <scope>NUCLEOTIDE SEQUENCE [LARGE SCALE GENOMIC DNA]</scope>
    <source>
        <tissue evidence="1">Muscle</tissue>
    </source>
</reference>
<comment type="caution">
    <text evidence="1">The sequence shown here is derived from an EMBL/GenBank/DDBJ whole genome shotgun (WGS) entry which is preliminary data.</text>
</comment>
<proteinExistence type="predicted"/>
<evidence type="ECO:0000313" key="1">
    <source>
        <dbReference type="EMBL" id="MPC20414.1"/>
    </source>
</evidence>
<evidence type="ECO:0000313" key="2">
    <source>
        <dbReference type="Proteomes" id="UP000324222"/>
    </source>
</evidence>
<gene>
    <name evidence="1" type="ORF">E2C01_013357</name>
</gene>
<dbReference type="EMBL" id="VSRR010000869">
    <property type="protein sequence ID" value="MPC20414.1"/>
    <property type="molecule type" value="Genomic_DNA"/>
</dbReference>
<accession>A0A5B7DGT5</accession>
<dbReference type="Proteomes" id="UP000324222">
    <property type="component" value="Unassembled WGS sequence"/>
</dbReference>